<keyword evidence="3" id="KW-1185">Reference proteome</keyword>
<sequence>MEEFPHLAEYGNFLHGGGGGDQGLSGRESGLPPIRAQRTLGVRTQCVAGGGGVAAAGRARQLNFGAVSHDGGVFLGGPSSGAGAYRGGSSSMGGGGRRQRAMVASRGGGRRRGSGRGGRRGAHAPLPPQVTLQAPGGSFVNLDGDDEGEDDNKDYGSSGEPPKHTGLGRKPDGTIDAESEFWKTYKSVDGTTCFVPGQDFFEEDDPEGDDKDEENLVATPTSTSYYKSKKSLGSTTSTADGPIKKSKSPMVRYMKQIANTFSEAVQVNQQVMKKCVSKKFDARREKDSFSVKRCQEQAFECGIQPDSSEVYAMGKMFQDAF</sequence>
<evidence type="ECO:0000313" key="3">
    <source>
        <dbReference type="Proteomes" id="UP000275267"/>
    </source>
</evidence>
<feature type="region of interest" description="Disordered" evidence="1">
    <location>
        <begin position="199"/>
        <end position="245"/>
    </location>
</feature>
<feature type="compositionally biased region" description="Acidic residues" evidence="1">
    <location>
        <begin position="200"/>
        <end position="215"/>
    </location>
</feature>
<reference evidence="3" key="1">
    <citation type="journal article" date="2019" name="Nat. Commun.">
        <title>The genome of broomcorn millet.</title>
        <authorList>
            <person name="Zou C."/>
            <person name="Miki D."/>
            <person name="Li D."/>
            <person name="Tang Q."/>
            <person name="Xiao L."/>
            <person name="Rajput S."/>
            <person name="Deng P."/>
            <person name="Jia W."/>
            <person name="Huang R."/>
            <person name="Zhang M."/>
            <person name="Sun Y."/>
            <person name="Hu J."/>
            <person name="Fu X."/>
            <person name="Schnable P.S."/>
            <person name="Li F."/>
            <person name="Zhang H."/>
            <person name="Feng B."/>
            <person name="Zhu X."/>
            <person name="Liu R."/>
            <person name="Schnable J.C."/>
            <person name="Zhu J.-K."/>
            <person name="Zhang H."/>
        </authorList>
    </citation>
    <scope>NUCLEOTIDE SEQUENCE [LARGE SCALE GENOMIC DNA]</scope>
</reference>
<dbReference type="Proteomes" id="UP000275267">
    <property type="component" value="Unassembled WGS sequence"/>
</dbReference>
<comment type="caution">
    <text evidence="2">The sequence shown here is derived from an EMBL/GenBank/DDBJ whole genome shotgun (WGS) entry which is preliminary data.</text>
</comment>
<feature type="compositionally biased region" description="Gly residues" evidence="1">
    <location>
        <begin position="85"/>
        <end position="96"/>
    </location>
</feature>
<feature type="compositionally biased region" description="Low complexity" evidence="1">
    <location>
        <begin position="219"/>
        <end position="238"/>
    </location>
</feature>
<gene>
    <name evidence="2" type="ORF">C2845_PM05G24070</name>
</gene>
<dbReference type="AlphaFoldDB" id="A0A3L6T2K8"/>
<accession>A0A3L6T2K8</accession>
<dbReference type="STRING" id="4540.A0A3L6T2K8"/>
<organism evidence="2 3">
    <name type="scientific">Panicum miliaceum</name>
    <name type="common">Proso millet</name>
    <name type="synonym">Broomcorn millet</name>
    <dbReference type="NCBI Taxonomy" id="4540"/>
    <lineage>
        <taxon>Eukaryota</taxon>
        <taxon>Viridiplantae</taxon>
        <taxon>Streptophyta</taxon>
        <taxon>Embryophyta</taxon>
        <taxon>Tracheophyta</taxon>
        <taxon>Spermatophyta</taxon>
        <taxon>Magnoliopsida</taxon>
        <taxon>Liliopsida</taxon>
        <taxon>Poales</taxon>
        <taxon>Poaceae</taxon>
        <taxon>PACMAD clade</taxon>
        <taxon>Panicoideae</taxon>
        <taxon>Panicodae</taxon>
        <taxon>Paniceae</taxon>
        <taxon>Panicinae</taxon>
        <taxon>Panicum</taxon>
        <taxon>Panicum sect. Panicum</taxon>
    </lineage>
</organism>
<protein>
    <submittedName>
        <fullName evidence="2">Uncharacterized protein</fullName>
    </submittedName>
</protein>
<dbReference type="PANTHER" id="PTHR47069">
    <property type="match status" value="1"/>
</dbReference>
<feature type="region of interest" description="Disordered" evidence="1">
    <location>
        <begin position="85"/>
        <end position="174"/>
    </location>
</feature>
<proteinExistence type="predicted"/>
<feature type="compositionally biased region" description="Acidic residues" evidence="1">
    <location>
        <begin position="143"/>
        <end position="152"/>
    </location>
</feature>
<feature type="compositionally biased region" description="Basic residues" evidence="1">
    <location>
        <begin position="108"/>
        <end position="122"/>
    </location>
</feature>
<dbReference type="PANTHER" id="PTHR47069:SF12">
    <property type="entry name" value="OS01G0545800 PROTEIN"/>
    <property type="match status" value="1"/>
</dbReference>
<evidence type="ECO:0000256" key="1">
    <source>
        <dbReference type="SAM" id="MobiDB-lite"/>
    </source>
</evidence>
<evidence type="ECO:0000313" key="2">
    <source>
        <dbReference type="EMBL" id="RLN30161.1"/>
    </source>
</evidence>
<name>A0A3L6T2K8_PANMI</name>
<dbReference type="EMBL" id="PQIB02000003">
    <property type="protein sequence ID" value="RLN30161.1"/>
    <property type="molecule type" value="Genomic_DNA"/>
</dbReference>